<gene>
    <name evidence="1" type="ORF">ElyMa_004153200</name>
</gene>
<dbReference type="EMBL" id="BMAT01008407">
    <property type="protein sequence ID" value="GFR84547.1"/>
    <property type="molecule type" value="Genomic_DNA"/>
</dbReference>
<evidence type="ECO:0000313" key="1">
    <source>
        <dbReference type="EMBL" id="GFR84547.1"/>
    </source>
</evidence>
<evidence type="ECO:0000313" key="2">
    <source>
        <dbReference type="Proteomes" id="UP000762676"/>
    </source>
</evidence>
<dbReference type="AlphaFoldDB" id="A0AAV4GFT4"/>
<organism evidence="1 2">
    <name type="scientific">Elysia marginata</name>
    <dbReference type="NCBI Taxonomy" id="1093978"/>
    <lineage>
        <taxon>Eukaryota</taxon>
        <taxon>Metazoa</taxon>
        <taxon>Spiralia</taxon>
        <taxon>Lophotrochozoa</taxon>
        <taxon>Mollusca</taxon>
        <taxon>Gastropoda</taxon>
        <taxon>Heterobranchia</taxon>
        <taxon>Euthyneura</taxon>
        <taxon>Panpulmonata</taxon>
        <taxon>Sacoglossa</taxon>
        <taxon>Placobranchoidea</taxon>
        <taxon>Plakobranchidae</taxon>
        <taxon>Elysia</taxon>
    </lineage>
</organism>
<keyword evidence="2" id="KW-1185">Reference proteome</keyword>
<accession>A0AAV4GFT4</accession>
<name>A0AAV4GFT4_9GAST</name>
<protein>
    <submittedName>
        <fullName evidence="1">Uncharacterized protein</fullName>
    </submittedName>
</protein>
<comment type="caution">
    <text evidence="1">The sequence shown here is derived from an EMBL/GenBank/DDBJ whole genome shotgun (WGS) entry which is preliminary data.</text>
</comment>
<reference evidence="1 2" key="1">
    <citation type="journal article" date="2021" name="Elife">
        <title>Chloroplast acquisition without the gene transfer in kleptoplastic sea slugs, Plakobranchus ocellatus.</title>
        <authorList>
            <person name="Maeda T."/>
            <person name="Takahashi S."/>
            <person name="Yoshida T."/>
            <person name="Shimamura S."/>
            <person name="Takaki Y."/>
            <person name="Nagai Y."/>
            <person name="Toyoda A."/>
            <person name="Suzuki Y."/>
            <person name="Arimoto A."/>
            <person name="Ishii H."/>
            <person name="Satoh N."/>
            <person name="Nishiyama T."/>
            <person name="Hasebe M."/>
            <person name="Maruyama T."/>
            <person name="Minagawa J."/>
            <person name="Obokata J."/>
            <person name="Shigenobu S."/>
        </authorList>
    </citation>
    <scope>NUCLEOTIDE SEQUENCE [LARGE SCALE GENOMIC DNA]</scope>
</reference>
<dbReference type="PANTHER" id="PTHR34415:SF1">
    <property type="entry name" value="INTEGRASE CATALYTIC DOMAIN-CONTAINING PROTEIN"/>
    <property type="match status" value="1"/>
</dbReference>
<proteinExistence type="predicted"/>
<sequence>MKTPGQPLLFMWHEGQASRGPNEIGSCLLRYIRENDIPENIIAFTDSCGGQNRNLKICLFWLYVVDDNSNRVSVCDQKFFVPGHSYMSCDRDFGIIEQHKPRHPNIFIYDDWVELVQGASKKFTVFKMSLNDIGHVEEIMKSIVYREKDVDEEKVE</sequence>
<dbReference type="Proteomes" id="UP000762676">
    <property type="component" value="Unassembled WGS sequence"/>
</dbReference>
<dbReference type="PANTHER" id="PTHR34415">
    <property type="entry name" value="INTEGRASE CATALYTIC DOMAIN-CONTAINING PROTEIN"/>
    <property type="match status" value="1"/>
</dbReference>